<dbReference type="AlphaFoldDB" id="A0A7H9BY73"/>
<keyword evidence="7 8" id="KW-0472">Membrane</keyword>
<dbReference type="PANTHER" id="PTHR34979:SF1">
    <property type="entry name" value="INNER MEMBRANE PROTEIN YGAZ"/>
    <property type="match status" value="1"/>
</dbReference>
<evidence type="ECO:0000256" key="3">
    <source>
        <dbReference type="ARBA" id="ARBA00022448"/>
    </source>
</evidence>
<feature type="transmembrane region" description="Helical" evidence="8">
    <location>
        <begin position="12"/>
        <end position="37"/>
    </location>
</feature>
<feature type="transmembrane region" description="Helical" evidence="8">
    <location>
        <begin position="165"/>
        <end position="183"/>
    </location>
</feature>
<name>A0A7H9BY73_PARPN</name>
<feature type="transmembrane region" description="Helical" evidence="8">
    <location>
        <begin position="126"/>
        <end position="145"/>
    </location>
</feature>
<evidence type="ECO:0000313" key="10">
    <source>
        <dbReference type="Proteomes" id="UP000509322"/>
    </source>
</evidence>
<feature type="transmembrane region" description="Helical" evidence="8">
    <location>
        <begin position="57"/>
        <end position="80"/>
    </location>
</feature>
<keyword evidence="5 8" id="KW-0812">Transmembrane</keyword>
<dbReference type="Pfam" id="PF03591">
    <property type="entry name" value="AzlC"/>
    <property type="match status" value="1"/>
</dbReference>
<comment type="similarity">
    <text evidence="2">Belongs to the AzlC family.</text>
</comment>
<dbReference type="RefSeq" id="WP_179921998.1">
    <property type="nucleotide sequence ID" value="NZ_CP058690.1"/>
</dbReference>
<comment type="subcellular location">
    <subcellularLocation>
        <location evidence="1">Cell membrane</location>
        <topology evidence="1">Multi-pass membrane protein</topology>
    </subcellularLocation>
</comment>
<dbReference type="Proteomes" id="UP000509322">
    <property type="component" value="Chromosome 2"/>
</dbReference>
<dbReference type="PANTHER" id="PTHR34979">
    <property type="entry name" value="INNER MEMBRANE PROTEIN YGAZ"/>
    <property type="match status" value="1"/>
</dbReference>
<dbReference type="EMBL" id="CP058690">
    <property type="protein sequence ID" value="QLH16143.1"/>
    <property type="molecule type" value="Genomic_DNA"/>
</dbReference>
<proteinExistence type="inferred from homology"/>
<evidence type="ECO:0000256" key="6">
    <source>
        <dbReference type="ARBA" id="ARBA00022989"/>
    </source>
</evidence>
<evidence type="ECO:0000256" key="4">
    <source>
        <dbReference type="ARBA" id="ARBA00022475"/>
    </source>
</evidence>
<sequence length="225" mass="23152">MSSISSFLNGVRAALPIAAAYVPVAFTLGAASSQLGFAPVESALWSLVMFSGANQALLLSSLVAGTPLVLVAFLCAIASFRHILYGIVLADRVPEGSAVRFLFGYGLTDEVFATAVGTDRDSSRKLAVNWLIGLALTALVVWVIGTGVGSAVGDALEAASPKVQGALNFALPALFLALVWSMASRSTLVRMVMASAIAIGFVSFGHPQLAIPAGAVAALFPVRSR</sequence>
<dbReference type="InterPro" id="IPR011606">
    <property type="entry name" value="Brnchd-chn_aa_trnsp_permease"/>
</dbReference>
<accession>A0A7H9BY73</accession>
<protein>
    <submittedName>
        <fullName evidence="9">AzlC family ABC transporter permease</fullName>
    </submittedName>
</protein>
<evidence type="ECO:0000313" key="9">
    <source>
        <dbReference type="EMBL" id="QLH16143.1"/>
    </source>
</evidence>
<gene>
    <name evidence="9" type="ORF">HYQ43_18785</name>
</gene>
<keyword evidence="6 8" id="KW-1133">Transmembrane helix</keyword>
<organism evidence="9 10">
    <name type="scientific">Paracoccus pantotrophus</name>
    <name type="common">Thiosphaera pantotropha</name>
    <dbReference type="NCBI Taxonomy" id="82367"/>
    <lineage>
        <taxon>Bacteria</taxon>
        <taxon>Pseudomonadati</taxon>
        <taxon>Pseudomonadota</taxon>
        <taxon>Alphaproteobacteria</taxon>
        <taxon>Rhodobacterales</taxon>
        <taxon>Paracoccaceae</taxon>
        <taxon>Paracoccus</taxon>
    </lineage>
</organism>
<evidence type="ECO:0000256" key="5">
    <source>
        <dbReference type="ARBA" id="ARBA00022692"/>
    </source>
</evidence>
<keyword evidence="4" id="KW-1003">Cell membrane</keyword>
<evidence type="ECO:0000256" key="8">
    <source>
        <dbReference type="SAM" id="Phobius"/>
    </source>
</evidence>
<feature type="transmembrane region" description="Helical" evidence="8">
    <location>
        <begin position="195"/>
        <end position="220"/>
    </location>
</feature>
<evidence type="ECO:0000256" key="1">
    <source>
        <dbReference type="ARBA" id="ARBA00004651"/>
    </source>
</evidence>
<reference evidence="9 10" key="1">
    <citation type="submission" date="2020-07" db="EMBL/GenBank/DDBJ databases">
        <title>The complete genome of Paracoccus pantotrophus ACCC 10489.</title>
        <authorList>
            <person name="Si Y."/>
        </authorList>
    </citation>
    <scope>NUCLEOTIDE SEQUENCE [LARGE SCALE GENOMIC DNA]</scope>
    <source>
        <strain evidence="9 10">ACCC10489</strain>
    </source>
</reference>
<dbReference type="GO" id="GO:1903785">
    <property type="term" value="P:L-valine transmembrane transport"/>
    <property type="evidence" value="ECO:0007669"/>
    <property type="project" value="TreeGrafter"/>
</dbReference>
<dbReference type="GO" id="GO:0005886">
    <property type="term" value="C:plasma membrane"/>
    <property type="evidence" value="ECO:0007669"/>
    <property type="project" value="UniProtKB-SubCell"/>
</dbReference>
<evidence type="ECO:0000256" key="2">
    <source>
        <dbReference type="ARBA" id="ARBA00010735"/>
    </source>
</evidence>
<evidence type="ECO:0000256" key="7">
    <source>
        <dbReference type="ARBA" id="ARBA00023136"/>
    </source>
</evidence>
<keyword evidence="3" id="KW-0813">Transport</keyword>